<comment type="caution">
    <text evidence="1">The sequence shown here is derived from an EMBL/GenBank/DDBJ whole genome shotgun (WGS) entry which is preliminary data.</text>
</comment>
<dbReference type="EMBL" id="JAAZWO010000008">
    <property type="protein sequence ID" value="MBC2397784.1"/>
    <property type="molecule type" value="Genomic_DNA"/>
</dbReference>
<accession>A0A923EBA1</accession>
<name>A0A923EBA1_CLOTT</name>
<reference evidence="1 2" key="1">
    <citation type="submission" date="2020-04" db="EMBL/GenBank/DDBJ databases">
        <title>Genomic insights into acetone-butanol-ethanol (ABE) fermentation by sequencing solventogenic clostridia strains.</title>
        <authorList>
            <person name="Brown S."/>
        </authorList>
    </citation>
    <scope>NUCLEOTIDE SEQUENCE [LARGE SCALE GENOMIC DNA]</scope>
    <source>
        <strain evidence="1 2">DJ011</strain>
    </source>
</reference>
<dbReference type="RefSeq" id="WP_173680187.1">
    <property type="nucleotide sequence ID" value="NZ_JAAZWO010000008.1"/>
</dbReference>
<dbReference type="Proteomes" id="UP000563151">
    <property type="component" value="Unassembled WGS sequence"/>
</dbReference>
<proteinExistence type="predicted"/>
<evidence type="ECO:0000313" key="2">
    <source>
        <dbReference type="Proteomes" id="UP000563151"/>
    </source>
</evidence>
<protein>
    <submittedName>
        <fullName evidence="1">Uncharacterized protein</fullName>
    </submittedName>
</protein>
<organism evidence="1 2">
    <name type="scientific">Clostridium tetanomorphum</name>
    <dbReference type="NCBI Taxonomy" id="1553"/>
    <lineage>
        <taxon>Bacteria</taxon>
        <taxon>Bacillati</taxon>
        <taxon>Bacillota</taxon>
        <taxon>Clostridia</taxon>
        <taxon>Eubacteriales</taxon>
        <taxon>Clostridiaceae</taxon>
        <taxon>Clostridium</taxon>
    </lineage>
</organism>
<evidence type="ECO:0000313" key="1">
    <source>
        <dbReference type="EMBL" id="MBC2397784.1"/>
    </source>
</evidence>
<gene>
    <name evidence="1" type="ORF">HGG79_08355</name>
</gene>
<dbReference type="AlphaFoldDB" id="A0A923EBA1"/>
<keyword evidence="2" id="KW-1185">Reference proteome</keyword>
<dbReference type="Pfam" id="PF19991">
    <property type="entry name" value="HMA_2"/>
    <property type="match status" value="1"/>
</dbReference>
<sequence length="126" mass="14936">MFDLKKYIIKHFTKIKVVHSIPGRIRLKLSNMTKLPKECKFYDNYLKGAITMIEGIEEVNFNYIIGTIIIKYNINKVYEIKILKWLDKIVEIGIDNFEFIQTYGEKNLDYVIKTLEQDLKDAINII</sequence>